<evidence type="ECO:0000313" key="3">
    <source>
        <dbReference type="Proteomes" id="UP000046155"/>
    </source>
</evidence>
<feature type="transmembrane region" description="Helical" evidence="1">
    <location>
        <begin position="119"/>
        <end position="136"/>
    </location>
</feature>
<name>A0A0B7MI40_9FIRM</name>
<sequence length="471" mass="53581">MRGLGIFRVFWEKIWAGLFLVIAVLAAAFQAGHAFLEGDTFWHIKTGQWILENRVIPLHDPFSWSANGNPWTAHEWLWDLAAGWAWNTAGKWGLWALMLIGIALFASALWLILRRISTPLTASVLTGVVLIIVPSFWCARPHVLATGLFAVWIALLIFGRERPPLLYWLIPVAVVWANVHGSVLLGVGFIVVALLCGFLEKDSPKYQRTLLLVFVISLLAVCLTPQGIKIYSYVVQLTSHSGMMDSISEWQSPNFHNTYMLPFLIMIGIVICLLLLKPRQVSLFHGFLVAITLIMSLLQVRQAPLFYFSAVILIADQLPWDQQTTPKSIDLLSVILVAGLIFTAWPFQVSWTESPREGQLYPEQALEYIKEHGYTERIFNDYSWGGYLIFNDVKVFVDGRADMYVLSGTSVFEDYLQLRHGSFNNPLQILDNYQVEVVLIPPDRSLRWALEHAPNWRKAYFSYPAVVFVRE</sequence>
<accession>A0A0B7MI40</accession>
<evidence type="ECO:0000256" key="1">
    <source>
        <dbReference type="SAM" id="Phobius"/>
    </source>
</evidence>
<feature type="transmembrane region" description="Helical" evidence="1">
    <location>
        <begin position="259"/>
        <end position="276"/>
    </location>
</feature>
<feature type="transmembrane region" description="Helical" evidence="1">
    <location>
        <begin position="283"/>
        <end position="300"/>
    </location>
</feature>
<dbReference type="Proteomes" id="UP000046155">
    <property type="component" value="Unassembled WGS sequence"/>
</dbReference>
<protein>
    <recommendedName>
        <fullName evidence="4">Glycosyltransferase RgtA/B/C/D-like domain-containing protein</fullName>
    </recommendedName>
</protein>
<feature type="transmembrane region" description="Helical" evidence="1">
    <location>
        <begin position="92"/>
        <end position="113"/>
    </location>
</feature>
<gene>
    <name evidence="2" type="ORF">SSCH_1170013</name>
</gene>
<feature type="transmembrane region" description="Helical" evidence="1">
    <location>
        <begin position="210"/>
        <end position="234"/>
    </location>
</feature>
<dbReference type="EMBL" id="CDRZ01000021">
    <property type="protein sequence ID" value="CEO87656.1"/>
    <property type="molecule type" value="Genomic_DNA"/>
</dbReference>
<keyword evidence="1" id="KW-0472">Membrane</keyword>
<keyword evidence="1" id="KW-0812">Transmembrane</keyword>
<evidence type="ECO:0000313" key="2">
    <source>
        <dbReference type="EMBL" id="CEO87656.1"/>
    </source>
</evidence>
<evidence type="ECO:0008006" key="4">
    <source>
        <dbReference type="Google" id="ProtNLM"/>
    </source>
</evidence>
<organism evidence="2 3">
    <name type="scientific">Syntrophaceticus schinkii</name>
    <dbReference type="NCBI Taxonomy" id="499207"/>
    <lineage>
        <taxon>Bacteria</taxon>
        <taxon>Bacillati</taxon>
        <taxon>Bacillota</taxon>
        <taxon>Clostridia</taxon>
        <taxon>Thermoanaerobacterales</taxon>
        <taxon>Thermoanaerobacterales Family III. Incertae Sedis</taxon>
        <taxon>Syntrophaceticus</taxon>
    </lineage>
</organism>
<dbReference type="AlphaFoldDB" id="A0A0B7MI40"/>
<keyword evidence="3" id="KW-1185">Reference proteome</keyword>
<proteinExistence type="predicted"/>
<feature type="transmembrane region" description="Helical" evidence="1">
    <location>
        <begin position="14"/>
        <end position="36"/>
    </location>
</feature>
<dbReference type="OrthoDB" id="9786218at2"/>
<feature type="transmembrane region" description="Helical" evidence="1">
    <location>
        <begin position="165"/>
        <end position="198"/>
    </location>
</feature>
<keyword evidence="1" id="KW-1133">Transmembrane helix</keyword>
<reference evidence="3" key="1">
    <citation type="submission" date="2015-01" db="EMBL/GenBank/DDBJ databases">
        <authorList>
            <person name="Manzoor Shahid"/>
            <person name="Zubair Saima"/>
        </authorList>
    </citation>
    <scope>NUCLEOTIDE SEQUENCE [LARGE SCALE GENOMIC DNA]</scope>
    <source>
        <strain evidence="3">Sp3</strain>
    </source>
</reference>
<feature type="transmembrane region" description="Helical" evidence="1">
    <location>
        <begin position="328"/>
        <end position="347"/>
    </location>
</feature>
<dbReference type="RefSeq" id="WP_044663987.1">
    <property type="nucleotide sequence ID" value="NZ_CDRZ01000021.1"/>
</dbReference>